<sequence length="399" mass="45034">MTSTQSPPSPPPQFGLHSLHTHITSFTLPRRREEYRKLGFTLHQEFSRALVILMEQSQESLSRLEIQDNFLDLEMTELIFCIVRYGRHLERLLYDGNRDGGFVAPEVVSAITAACPNIRSFRGKHAISDTVLRRMLSGWEQLRSITLAPFHSPALGPKEISLEGLWSLLECSQVERLELLDLDCLSNENLAKLVERVKQLEALSIDRWRSSTLPLSTSSAHAHPLAHHGIRFPSNNNSSVDASMSRPGSPATTTRPLPGASVRHLTLTKFTSMPLTLPGFGLLLKLFPNLETLVFTTNYFAYDHQFRGLTKEIYETEVEMVERTVQAEMVARWGNAVMSPVLSSVSSWSWPNGIKSSSLPSQTPAAASFPWLDMRLRWKADWNAPWTEEQRLRAGIMRA</sequence>
<evidence type="ECO:0000313" key="2">
    <source>
        <dbReference type="EMBL" id="KAF9572265.1"/>
    </source>
</evidence>
<evidence type="ECO:0000313" key="3">
    <source>
        <dbReference type="Proteomes" id="UP000780801"/>
    </source>
</evidence>
<gene>
    <name evidence="2" type="ORF">BGW38_008543</name>
</gene>
<accession>A0A9P6K9L2</accession>
<dbReference type="EMBL" id="JAABOA010005913">
    <property type="protein sequence ID" value="KAF9572265.1"/>
    <property type="molecule type" value="Genomic_DNA"/>
</dbReference>
<evidence type="ECO:0000256" key="1">
    <source>
        <dbReference type="SAM" id="MobiDB-lite"/>
    </source>
</evidence>
<protein>
    <submittedName>
        <fullName evidence="2">Uncharacterized protein</fullName>
    </submittedName>
</protein>
<dbReference type="InterPro" id="IPR032675">
    <property type="entry name" value="LRR_dom_sf"/>
</dbReference>
<feature type="region of interest" description="Disordered" evidence="1">
    <location>
        <begin position="236"/>
        <end position="258"/>
    </location>
</feature>
<dbReference type="SUPFAM" id="SSF52047">
    <property type="entry name" value="RNI-like"/>
    <property type="match status" value="1"/>
</dbReference>
<comment type="caution">
    <text evidence="2">The sequence shown here is derived from an EMBL/GenBank/DDBJ whole genome shotgun (WGS) entry which is preliminary data.</text>
</comment>
<dbReference type="AlphaFoldDB" id="A0A9P6K9L2"/>
<dbReference type="Gene3D" id="3.80.10.10">
    <property type="entry name" value="Ribonuclease Inhibitor"/>
    <property type="match status" value="1"/>
</dbReference>
<dbReference type="Proteomes" id="UP000780801">
    <property type="component" value="Unassembled WGS sequence"/>
</dbReference>
<organism evidence="2 3">
    <name type="scientific">Lunasporangiospora selenospora</name>
    <dbReference type="NCBI Taxonomy" id="979761"/>
    <lineage>
        <taxon>Eukaryota</taxon>
        <taxon>Fungi</taxon>
        <taxon>Fungi incertae sedis</taxon>
        <taxon>Mucoromycota</taxon>
        <taxon>Mortierellomycotina</taxon>
        <taxon>Mortierellomycetes</taxon>
        <taxon>Mortierellales</taxon>
        <taxon>Mortierellaceae</taxon>
        <taxon>Lunasporangiospora</taxon>
    </lineage>
</organism>
<reference evidence="2" key="1">
    <citation type="journal article" date="2020" name="Fungal Divers.">
        <title>Resolving the Mortierellaceae phylogeny through synthesis of multi-gene phylogenetics and phylogenomics.</title>
        <authorList>
            <person name="Vandepol N."/>
            <person name="Liber J."/>
            <person name="Desiro A."/>
            <person name="Na H."/>
            <person name="Kennedy M."/>
            <person name="Barry K."/>
            <person name="Grigoriev I.V."/>
            <person name="Miller A.N."/>
            <person name="O'Donnell K."/>
            <person name="Stajich J.E."/>
            <person name="Bonito G."/>
        </authorList>
    </citation>
    <scope>NUCLEOTIDE SEQUENCE</scope>
    <source>
        <strain evidence="2">KOD1015</strain>
    </source>
</reference>
<proteinExistence type="predicted"/>
<dbReference type="OrthoDB" id="3219396at2759"/>
<keyword evidence="3" id="KW-1185">Reference proteome</keyword>
<name>A0A9P6K9L2_9FUNG</name>